<dbReference type="InterPro" id="IPR036138">
    <property type="entry name" value="PBP_dimer_sf"/>
</dbReference>
<dbReference type="PANTHER" id="PTHR30627:SF24">
    <property type="entry name" value="PENICILLIN-BINDING PROTEIN 4B"/>
    <property type="match status" value="1"/>
</dbReference>
<dbReference type="Gene3D" id="3.40.710.10">
    <property type="entry name" value="DD-peptidase/beta-lactamase superfamily"/>
    <property type="match status" value="1"/>
</dbReference>
<dbReference type="Pfam" id="PF00905">
    <property type="entry name" value="Transpeptidase"/>
    <property type="match status" value="1"/>
</dbReference>
<sequence>MNRPIRRVTVLIMVLFGLLFANGTYLMVFQQSSLNANPLNRRARDEDFAQNRGSILAGDTPIAYSKPSDDRFKYQRIYPHGKLYAPITGFFSYDHANTALEDSYNTQLAGTDDSLFVRRIIDMVTNQAPQGASVQTTIDPDVQKAAADALGKQKGAAVAINPKTGAVLAMVTSPSFDPNKIASHDISAADKAYTKLINDPSGPMRNRVAREIYPPGSTFKLVTAAAALEQGAKPDTMVASPDRLLLPGTTTYLYNENKSSCGGAKITLTRALDVSCNTAFAQLGLDLGEDKLREQAVKFGFDARHLDEVGGVASVFPDTLNQSELAQSAIGQYEVAATPLQMAMVSAAIANQGKVMEPYLVSSVRSPDLQVLSTTKPKEISEAMSPQNAKELSDMMVDVVQNGTGTAAQIPQMLVAGKTGTAQSAPDRKPYAWFTAFAPADDPQVAVAVMVEDADIPRQDIAGGALAAPIAKAMIEAAVKK</sequence>
<feature type="domain" description="Penicillin-binding protein transpeptidase" evidence="1">
    <location>
        <begin position="155"/>
        <end position="475"/>
    </location>
</feature>
<organism evidence="3 4">
    <name type="scientific">Microlunatus elymi</name>
    <dbReference type="NCBI Taxonomy" id="2596828"/>
    <lineage>
        <taxon>Bacteria</taxon>
        <taxon>Bacillati</taxon>
        <taxon>Actinomycetota</taxon>
        <taxon>Actinomycetes</taxon>
        <taxon>Propionibacteriales</taxon>
        <taxon>Propionibacteriaceae</taxon>
        <taxon>Microlunatus</taxon>
    </lineage>
</organism>
<proteinExistence type="predicted"/>
<evidence type="ECO:0000313" key="4">
    <source>
        <dbReference type="Proteomes" id="UP000319263"/>
    </source>
</evidence>
<dbReference type="GO" id="GO:0071972">
    <property type="term" value="F:peptidoglycan L,D-transpeptidase activity"/>
    <property type="evidence" value="ECO:0007669"/>
    <property type="project" value="TreeGrafter"/>
</dbReference>
<dbReference type="AlphaFoldDB" id="A0A516PVE6"/>
<protein>
    <submittedName>
        <fullName evidence="3">Penicillin-binding protein 2</fullName>
    </submittedName>
</protein>
<dbReference type="Proteomes" id="UP000319263">
    <property type="component" value="Chromosome"/>
</dbReference>
<dbReference type="SUPFAM" id="SSF56519">
    <property type="entry name" value="Penicillin binding protein dimerisation domain"/>
    <property type="match status" value="1"/>
</dbReference>
<dbReference type="GO" id="GO:0071555">
    <property type="term" value="P:cell wall organization"/>
    <property type="evidence" value="ECO:0007669"/>
    <property type="project" value="TreeGrafter"/>
</dbReference>
<dbReference type="SUPFAM" id="SSF56601">
    <property type="entry name" value="beta-lactamase/transpeptidase-like"/>
    <property type="match status" value="1"/>
</dbReference>
<evidence type="ECO:0000313" key="3">
    <source>
        <dbReference type="EMBL" id="QDP94921.1"/>
    </source>
</evidence>
<dbReference type="GO" id="GO:0005886">
    <property type="term" value="C:plasma membrane"/>
    <property type="evidence" value="ECO:0007669"/>
    <property type="project" value="TreeGrafter"/>
</dbReference>
<dbReference type="EMBL" id="CP041692">
    <property type="protein sequence ID" value="QDP94921.1"/>
    <property type="molecule type" value="Genomic_DNA"/>
</dbReference>
<dbReference type="InterPro" id="IPR012338">
    <property type="entry name" value="Beta-lactam/transpept-like"/>
</dbReference>
<keyword evidence="4" id="KW-1185">Reference proteome</keyword>
<dbReference type="Pfam" id="PF21922">
    <property type="entry name" value="PBP_dimer_2"/>
    <property type="match status" value="1"/>
</dbReference>
<reference evidence="3 4" key="1">
    <citation type="submission" date="2019-07" db="EMBL/GenBank/DDBJ databases">
        <title>Microlunatus dokdonensis sp. nov. isolated from the rhizospheric soil of the wild plant Elymus tsukushiensis.</title>
        <authorList>
            <person name="Ghim S.-Y."/>
            <person name="Hwang Y.-J."/>
            <person name="Son J.-S."/>
            <person name="Shin J.-H."/>
        </authorList>
    </citation>
    <scope>NUCLEOTIDE SEQUENCE [LARGE SCALE GENOMIC DNA]</scope>
    <source>
        <strain evidence="3 4">KUDC0627</strain>
    </source>
</reference>
<dbReference type="InterPro" id="IPR001460">
    <property type="entry name" value="PCN-bd_Tpept"/>
</dbReference>
<evidence type="ECO:0000259" key="2">
    <source>
        <dbReference type="Pfam" id="PF21922"/>
    </source>
</evidence>
<dbReference type="PANTHER" id="PTHR30627">
    <property type="entry name" value="PEPTIDOGLYCAN D,D-TRANSPEPTIDASE"/>
    <property type="match status" value="1"/>
</dbReference>
<dbReference type="KEGG" id="mik:FOE78_02430"/>
<dbReference type="RefSeq" id="WP_143984906.1">
    <property type="nucleotide sequence ID" value="NZ_CP041692.1"/>
</dbReference>
<dbReference type="Gene3D" id="3.90.1310.10">
    <property type="entry name" value="Penicillin-binding protein 2a (Domain 2)"/>
    <property type="match status" value="1"/>
</dbReference>
<dbReference type="InterPro" id="IPR050515">
    <property type="entry name" value="Beta-lactam/transpept"/>
</dbReference>
<gene>
    <name evidence="3" type="ORF">FOE78_02430</name>
</gene>
<accession>A0A516PVE6</accession>
<name>A0A516PVE6_9ACTN</name>
<dbReference type="GO" id="GO:0008658">
    <property type="term" value="F:penicillin binding"/>
    <property type="evidence" value="ECO:0007669"/>
    <property type="project" value="InterPro"/>
</dbReference>
<dbReference type="InterPro" id="IPR054120">
    <property type="entry name" value="PBPA_dimer"/>
</dbReference>
<dbReference type="OrthoDB" id="9766847at2"/>
<feature type="domain" description="Penicillin binding protein A dimerisation" evidence="2">
    <location>
        <begin position="52"/>
        <end position="134"/>
    </location>
</feature>
<evidence type="ECO:0000259" key="1">
    <source>
        <dbReference type="Pfam" id="PF00905"/>
    </source>
</evidence>